<evidence type="ECO:0000259" key="2">
    <source>
        <dbReference type="Pfam" id="PF24088"/>
    </source>
</evidence>
<dbReference type="InterPro" id="IPR056463">
    <property type="entry name" value="DUF7373_C"/>
</dbReference>
<evidence type="ECO:0000259" key="3">
    <source>
        <dbReference type="Pfam" id="PF24092"/>
    </source>
</evidence>
<dbReference type="PROSITE" id="PS51257">
    <property type="entry name" value="PROKAR_LIPOPROTEIN"/>
    <property type="match status" value="1"/>
</dbReference>
<gene>
    <name evidence="4" type="ORF">MRAB57_3892</name>
</gene>
<feature type="domain" description="DUF7373" evidence="2">
    <location>
        <begin position="60"/>
        <end position="266"/>
    </location>
</feature>
<keyword evidence="1" id="KW-0732">Signal</keyword>
<sequence>MMKTALAQINSIALLALLLGCSHTTNGEATTHAPPGSAAPVNVSQLDPGNYPTSPQPALGNAGSEDVGRLVEGRRMAPYVVGPWQVDPTLVGANSSGASIIAVPLDLSRAIWPPIAGGAYNLPFVVGFVSERQIPGPNPQMSLRNTVLRFLNPAEASQAAQNMTTAARNMPRIPSATPIVTEPERPLPIPGHPEATGTVLTFQEGAQTVRELTALSAHGPYLLIQIARCAAGPDCEAQLAGHTLDQQVPLIDSFKATDPTDFPTLAVDPTGLVARTLPPPADQATSTSGAAYPPAGALHLEADPVQTGPLLSAAGVDYVSVNLPTVYQAKDPSAAQTLAKAYGDLAAKMPASQSASPVPGLPDSQCTRVAGSNGLVPRYWCLATAGRYTIKTIARQLDNAQQQMAAQYKILMG</sequence>
<evidence type="ECO:0000256" key="1">
    <source>
        <dbReference type="SAM" id="SignalP"/>
    </source>
</evidence>
<dbReference type="AlphaFoldDB" id="A0A2U3NX63"/>
<evidence type="ECO:0000313" key="5">
    <source>
        <dbReference type="Proteomes" id="UP000240988"/>
    </source>
</evidence>
<feature type="chain" id="PRO_5015682202" evidence="1">
    <location>
        <begin position="30"/>
        <end position="413"/>
    </location>
</feature>
<dbReference type="Proteomes" id="UP000240988">
    <property type="component" value="Unassembled WGS sequence"/>
</dbReference>
<reference evidence="4 5" key="1">
    <citation type="submission" date="2017-01" db="EMBL/GenBank/DDBJ databases">
        <authorList>
            <consortium name="Urmite Genomes"/>
        </authorList>
    </citation>
    <scope>NUCLEOTIDE SEQUENCE [LARGE SCALE GENOMIC DNA]</scope>
    <source>
        <strain evidence="4 5">AB57</strain>
    </source>
</reference>
<dbReference type="STRING" id="1841860.GCA_900157375_03895"/>
<dbReference type="Pfam" id="PF24088">
    <property type="entry name" value="DUF7373"/>
    <property type="match status" value="1"/>
</dbReference>
<dbReference type="Pfam" id="PF24092">
    <property type="entry name" value="DUF7373_C"/>
    <property type="match status" value="1"/>
</dbReference>
<accession>A0A2U3NX63</accession>
<keyword evidence="5" id="KW-1185">Reference proteome</keyword>
<organism evidence="4 5">
    <name type="scientific">Mycobacterium rhizamassiliense</name>
    <dbReference type="NCBI Taxonomy" id="1841860"/>
    <lineage>
        <taxon>Bacteria</taxon>
        <taxon>Bacillati</taxon>
        <taxon>Actinomycetota</taxon>
        <taxon>Actinomycetes</taxon>
        <taxon>Mycobacteriales</taxon>
        <taxon>Mycobacteriaceae</taxon>
        <taxon>Mycobacterium</taxon>
    </lineage>
</organism>
<protein>
    <submittedName>
        <fullName evidence="4">Uncharacterized protein</fullName>
    </submittedName>
</protein>
<dbReference type="InterPro" id="IPR055797">
    <property type="entry name" value="DUF7373"/>
</dbReference>
<dbReference type="EMBL" id="FUFA01000005">
    <property type="protein sequence ID" value="SPM36053.1"/>
    <property type="molecule type" value="Genomic_DNA"/>
</dbReference>
<evidence type="ECO:0000313" key="4">
    <source>
        <dbReference type="EMBL" id="SPM36053.1"/>
    </source>
</evidence>
<feature type="signal peptide" evidence="1">
    <location>
        <begin position="1"/>
        <end position="29"/>
    </location>
</feature>
<name>A0A2U3NX63_9MYCO</name>
<feature type="domain" description="DUF7373" evidence="3">
    <location>
        <begin position="272"/>
        <end position="411"/>
    </location>
</feature>
<proteinExistence type="predicted"/>